<feature type="domain" description="Bacterial type II secretion system protein E" evidence="4">
    <location>
        <begin position="213"/>
        <end position="227"/>
    </location>
</feature>
<dbReference type="GO" id="GO:0005524">
    <property type="term" value="F:ATP binding"/>
    <property type="evidence" value="ECO:0007669"/>
    <property type="project" value="UniProtKB-KW"/>
</dbReference>
<organism evidence="6 8">
    <name type="scientific">Bacillus australimaris</name>
    <dbReference type="NCBI Taxonomy" id="1326968"/>
    <lineage>
        <taxon>Bacteria</taxon>
        <taxon>Bacillati</taxon>
        <taxon>Bacillota</taxon>
        <taxon>Bacilli</taxon>
        <taxon>Bacillales</taxon>
        <taxon>Bacillaceae</taxon>
        <taxon>Bacillus</taxon>
    </lineage>
</organism>
<keyword evidence="7" id="KW-1185">Reference proteome</keyword>
<dbReference type="NCBIfam" id="NF041000">
    <property type="entry name" value="ATPase_ComGA"/>
    <property type="match status" value="1"/>
</dbReference>
<proteinExistence type="inferred from homology"/>
<evidence type="ECO:0000313" key="8">
    <source>
        <dbReference type="Proteomes" id="UP000676804"/>
    </source>
</evidence>
<name>A0ABD4QEL6_9BACI</name>
<protein>
    <submittedName>
        <fullName evidence="5">Competence protein ComG</fullName>
    </submittedName>
    <submittedName>
        <fullName evidence="6">Type II/IV secretion system protein</fullName>
    </submittedName>
</protein>
<keyword evidence="3" id="KW-0067">ATP-binding</keyword>
<dbReference type="InterPro" id="IPR047667">
    <property type="entry name" value="ATPase_ComGA"/>
</dbReference>
<evidence type="ECO:0000256" key="2">
    <source>
        <dbReference type="ARBA" id="ARBA00022741"/>
    </source>
</evidence>
<dbReference type="Gene3D" id="3.30.450.90">
    <property type="match status" value="1"/>
</dbReference>
<dbReference type="SUPFAM" id="SSF52540">
    <property type="entry name" value="P-loop containing nucleoside triphosphate hydrolases"/>
    <property type="match status" value="1"/>
</dbReference>
<accession>A0ABD4QEL6</accession>
<dbReference type="PANTHER" id="PTHR30258">
    <property type="entry name" value="TYPE II SECRETION SYSTEM PROTEIN GSPE-RELATED"/>
    <property type="match status" value="1"/>
</dbReference>
<evidence type="ECO:0000259" key="4">
    <source>
        <dbReference type="PROSITE" id="PS00662"/>
    </source>
</evidence>
<dbReference type="Pfam" id="PF00437">
    <property type="entry name" value="T2SSE"/>
    <property type="match status" value="1"/>
</dbReference>
<dbReference type="InterPro" id="IPR003593">
    <property type="entry name" value="AAA+_ATPase"/>
</dbReference>
<keyword evidence="2" id="KW-0547">Nucleotide-binding</keyword>
<evidence type="ECO:0000256" key="3">
    <source>
        <dbReference type="ARBA" id="ARBA00022840"/>
    </source>
</evidence>
<dbReference type="PROSITE" id="PS00662">
    <property type="entry name" value="T2SP_E"/>
    <property type="match status" value="1"/>
</dbReference>
<evidence type="ECO:0000313" key="6">
    <source>
        <dbReference type="EMBL" id="MBR8688551.1"/>
    </source>
</evidence>
<dbReference type="SMART" id="SM00382">
    <property type="entry name" value="AAA"/>
    <property type="match status" value="1"/>
</dbReference>
<sequence length="365" mass="41469">MWSEKGVNHLYGIEYLGQELLEEACRMRASDVHIVPKEKEASVSFRVDSDLIQQRTIDKKRGERLIAHFKFLSSMDIGEKRRPQNGSLAVKLRSCQVFIRMSTLPTVNDESLVIRILPQDHVPKIKHLSLFPKASARLLSFLNHSHGLILFTGPTNSGKTTTLYSLIQFAKKNFNRNIITLEDPVETRNEEVLQVQVNEKAGITYAAGLRAILRHDPDMIVLGEIRDAETARTAIRAALTGHLVLSTLHAKNAKGALYRMLEFGVTMNELEQTMVAIAAQRLIELTCPFCGETCQLYCKLNRPVRRTNVFELLFGKELGECIKEARGEYIHSSYETLQRLIRKGVALGYLSKNTYHRWVYEEASL</sequence>
<dbReference type="EMBL" id="JAGQFH010000001">
    <property type="protein sequence ID" value="MBR8688551.1"/>
    <property type="molecule type" value="Genomic_DNA"/>
</dbReference>
<dbReference type="PANTHER" id="PTHR30258:SF2">
    <property type="entry name" value="COMG OPERON PROTEIN 1"/>
    <property type="match status" value="1"/>
</dbReference>
<reference evidence="6 8" key="2">
    <citation type="submission" date="2021-04" db="EMBL/GenBank/DDBJ databases">
        <title>Isolation of newly marine bacteria for enzymatic activity.</title>
        <authorList>
            <person name="Hadi W.A.M."/>
            <person name="Nair A.J.J."/>
            <person name="Edwin B.T."/>
        </authorList>
    </citation>
    <scope>NUCLEOTIDE SEQUENCE [LARGE SCALE GENOMIC DNA]</scope>
    <source>
        <strain evidence="6 8">B28A</strain>
    </source>
</reference>
<dbReference type="CDD" id="cd01129">
    <property type="entry name" value="PulE-GspE-like"/>
    <property type="match status" value="1"/>
</dbReference>
<evidence type="ECO:0000256" key="1">
    <source>
        <dbReference type="ARBA" id="ARBA00006611"/>
    </source>
</evidence>
<dbReference type="Gene3D" id="3.40.50.300">
    <property type="entry name" value="P-loop containing nucleotide triphosphate hydrolases"/>
    <property type="match status" value="1"/>
</dbReference>
<dbReference type="AlphaFoldDB" id="A0ABD4QEL6"/>
<comment type="similarity">
    <text evidence="1">Belongs to the GSP E family.</text>
</comment>
<comment type="caution">
    <text evidence="6">The sequence shown here is derived from an EMBL/GenBank/DDBJ whole genome shotgun (WGS) entry which is preliminary data.</text>
</comment>
<gene>
    <name evidence="5" type="ORF">AKG37_01925</name>
    <name evidence="6" type="ORF">KCQ59_01975</name>
</gene>
<dbReference type="InterPro" id="IPR027417">
    <property type="entry name" value="P-loop_NTPase"/>
</dbReference>
<evidence type="ECO:0000313" key="7">
    <source>
        <dbReference type="Proteomes" id="UP000050272"/>
    </source>
</evidence>
<reference evidence="5 7" key="1">
    <citation type="submission" date="2015-07" db="EMBL/GenBank/DDBJ databases">
        <title>Bacillus zhangzhouensis sp. nov. and Bacillus nanhaiticus sp. nov.</title>
        <authorList>
            <person name="Liu Y."/>
            <person name="Lai Q."/>
            <person name="Shao Z."/>
        </authorList>
    </citation>
    <scope>NUCLEOTIDE SEQUENCE [LARGE SCALE GENOMIC DNA]</scope>
    <source>
        <strain evidence="5 7">NH7I_1</strain>
    </source>
</reference>
<dbReference type="EMBL" id="LGYN01000001">
    <property type="protein sequence ID" value="KPN15605.1"/>
    <property type="molecule type" value="Genomic_DNA"/>
</dbReference>
<dbReference type="InterPro" id="IPR001482">
    <property type="entry name" value="T2SS/T4SS_dom"/>
</dbReference>
<dbReference type="Proteomes" id="UP000676804">
    <property type="component" value="Unassembled WGS sequence"/>
</dbReference>
<evidence type="ECO:0000313" key="5">
    <source>
        <dbReference type="EMBL" id="KPN15605.1"/>
    </source>
</evidence>
<dbReference type="Proteomes" id="UP000050272">
    <property type="component" value="Unassembled WGS sequence"/>
</dbReference>